<name>A0A0G0WFY6_9BACT</name>
<feature type="transmembrane region" description="Helical" evidence="1">
    <location>
        <begin position="6"/>
        <end position="25"/>
    </location>
</feature>
<dbReference type="Proteomes" id="UP000034601">
    <property type="component" value="Unassembled WGS sequence"/>
</dbReference>
<evidence type="ECO:0000313" key="2">
    <source>
        <dbReference type="EMBL" id="KKR83190.1"/>
    </source>
</evidence>
<sequence>MVGVTYTYMVATAHALIGGVVAASVSNPLLGVTLAAVSHPLVDVIPHWDFARGWRDKPKTKLFIESSLDVIVGVTLTTALFSQGVEPRYFAACILASIMWDFLEAPYWFLKRKIPPFYWAYQIQHRMQGRTGPKWGILTQIVTVAVIIFLVSKL</sequence>
<proteinExistence type="predicted"/>
<gene>
    <name evidence="2" type="ORF">UU29_C0007G0060</name>
</gene>
<organism evidence="2 3">
    <name type="scientific">Candidatus Daviesbacteria bacterium GW2011_GWA2_40_9</name>
    <dbReference type="NCBI Taxonomy" id="1618424"/>
    <lineage>
        <taxon>Bacteria</taxon>
        <taxon>Candidatus Daviesiibacteriota</taxon>
    </lineage>
</organism>
<protein>
    <submittedName>
        <fullName evidence="2">Uncharacterized protein</fullName>
    </submittedName>
</protein>
<keyword evidence="1" id="KW-0472">Membrane</keyword>
<evidence type="ECO:0000256" key="1">
    <source>
        <dbReference type="SAM" id="Phobius"/>
    </source>
</evidence>
<dbReference type="AlphaFoldDB" id="A0A0G0WFY6"/>
<comment type="caution">
    <text evidence="2">The sequence shown here is derived from an EMBL/GenBank/DDBJ whole genome shotgun (WGS) entry which is preliminary data.</text>
</comment>
<dbReference type="EMBL" id="LCAB01000007">
    <property type="protein sequence ID" value="KKR83190.1"/>
    <property type="molecule type" value="Genomic_DNA"/>
</dbReference>
<keyword evidence="1" id="KW-0812">Transmembrane</keyword>
<evidence type="ECO:0000313" key="3">
    <source>
        <dbReference type="Proteomes" id="UP000034601"/>
    </source>
</evidence>
<feature type="transmembrane region" description="Helical" evidence="1">
    <location>
        <begin position="131"/>
        <end position="151"/>
    </location>
</feature>
<accession>A0A0G0WFY6</accession>
<reference evidence="2 3" key="1">
    <citation type="journal article" date="2015" name="Nature">
        <title>rRNA introns, odd ribosomes, and small enigmatic genomes across a large radiation of phyla.</title>
        <authorList>
            <person name="Brown C.T."/>
            <person name="Hug L.A."/>
            <person name="Thomas B.C."/>
            <person name="Sharon I."/>
            <person name="Castelle C.J."/>
            <person name="Singh A."/>
            <person name="Wilkins M.J."/>
            <person name="Williams K.H."/>
            <person name="Banfield J.F."/>
        </authorList>
    </citation>
    <scope>NUCLEOTIDE SEQUENCE [LARGE SCALE GENOMIC DNA]</scope>
</reference>
<feature type="transmembrane region" description="Helical" evidence="1">
    <location>
        <begin position="89"/>
        <end position="110"/>
    </location>
</feature>
<keyword evidence="1" id="KW-1133">Transmembrane helix</keyword>